<dbReference type="Proteomes" id="UP000241769">
    <property type="component" value="Unassembled WGS sequence"/>
</dbReference>
<dbReference type="GO" id="GO:0000149">
    <property type="term" value="F:SNARE binding"/>
    <property type="evidence" value="ECO:0007669"/>
    <property type="project" value="TreeGrafter"/>
</dbReference>
<name>A0A2P6MSD8_9EUKA</name>
<dbReference type="OrthoDB" id="19261at2759"/>
<dbReference type="PANTHER" id="PTHR21230:SF79">
    <property type="entry name" value="T-SNARE COILED-COIL HOMOLOGY DOMAIN-CONTAINING PROTEIN"/>
    <property type="match status" value="1"/>
</dbReference>
<keyword evidence="7 9" id="KW-0472">Membrane</keyword>
<dbReference type="Pfam" id="PF05008">
    <property type="entry name" value="V-SNARE"/>
    <property type="match status" value="1"/>
</dbReference>
<dbReference type="InterPro" id="IPR038407">
    <property type="entry name" value="v-SNARE_N_sf"/>
</dbReference>
<dbReference type="PROSITE" id="PS50192">
    <property type="entry name" value="T_SNARE"/>
    <property type="match status" value="1"/>
</dbReference>
<reference evidence="11 12" key="1">
    <citation type="journal article" date="2018" name="Genome Biol. Evol.">
        <title>Multiple Roots of Fruiting Body Formation in Amoebozoa.</title>
        <authorList>
            <person name="Hillmann F."/>
            <person name="Forbes G."/>
            <person name="Novohradska S."/>
            <person name="Ferling I."/>
            <person name="Riege K."/>
            <person name="Groth M."/>
            <person name="Westermann M."/>
            <person name="Marz M."/>
            <person name="Spaller T."/>
            <person name="Winckler T."/>
            <person name="Schaap P."/>
            <person name="Glockner G."/>
        </authorList>
    </citation>
    <scope>NUCLEOTIDE SEQUENCE [LARGE SCALE GENOMIC DNA]</scope>
    <source>
        <strain evidence="11 12">Jena</strain>
    </source>
</reference>
<evidence type="ECO:0000313" key="11">
    <source>
        <dbReference type="EMBL" id="PRP74613.1"/>
    </source>
</evidence>
<protein>
    <recommendedName>
        <fullName evidence="10">t-SNARE coiled-coil homology domain-containing protein</fullName>
    </recommendedName>
</protein>
<evidence type="ECO:0000256" key="6">
    <source>
        <dbReference type="ARBA" id="ARBA00023054"/>
    </source>
</evidence>
<evidence type="ECO:0000256" key="5">
    <source>
        <dbReference type="ARBA" id="ARBA00022989"/>
    </source>
</evidence>
<evidence type="ECO:0000259" key="10">
    <source>
        <dbReference type="PROSITE" id="PS50192"/>
    </source>
</evidence>
<dbReference type="Gene3D" id="1.20.58.400">
    <property type="entry name" value="t-snare proteins"/>
    <property type="match status" value="1"/>
</dbReference>
<evidence type="ECO:0000256" key="1">
    <source>
        <dbReference type="ARBA" id="ARBA00004211"/>
    </source>
</evidence>
<evidence type="ECO:0000256" key="8">
    <source>
        <dbReference type="SAM" id="Coils"/>
    </source>
</evidence>
<keyword evidence="6 8" id="KW-0175">Coiled coil</keyword>
<evidence type="ECO:0000256" key="9">
    <source>
        <dbReference type="SAM" id="Phobius"/>
    </source>
</evidence>
<feature type="transmembrane region" description="Helical" evidence="9">
    <location>
        <begin position="192"/>
        <end position="213"/>
    </location>
</feature>
<dbReference type="GO" id="GO:0006886">
    <property type="term" value="P:intracellular protein transport"/>
    <property type="evidence" value="ECO:0007669"/>
    <property type="project" value="InterPro"/>
</dbReference>
<dbReference type="GO" id="GO:0031201">
    <property type="term" value="C:SNARE complex"/>
    <property type="evidence" value="ECO:0007669"/>
    <property type="project" value="InterPro"/>
</dbReference>
<accession>A0A2P6MSD8</accession>
<dbReference type="GO" id="GO:0031902">
    <property type="term" value="C:late endosome membrane"/>
    <property type="evidence" value="ECO:0007669"/>
    <property type="project" value="TreeGrafter"/>
</dbReference>
<dbReference type="Gene3D" id="1.20.5.110">
    <property type="match status" value="1"/>
</dbReference>
<dbReference type="InterPro" id="IPR044766">
    <property type="entry name" value="NPSN/SNAP25-like_N_SNARE"/>
</dbReference>
<dbReference type="EMBL" id="MDYQ01000448">
    <property type="protein sequence ID" value="PRP74613.1"/>
    <property type="molecule type" value="Genomic_DNA"/>
</dbReference>
<dbReference type="STRING" id="1890364.A0A2P6MSD8"/>
<feature type="domain" description="T-SNARE coiled-coil homology" evidence="10">
    <location>
        <begin position="121"/>
        <end position="183"/>
    </location>
</feature>
<feature type="coiled-coil region" evidence="8">
    <location>
        <begin position="41"/>
        <end position="68"/>
    </location>
</feature>
<keyword evidence="12" id="KW-1185">Reference proteome</keyword>
<evidence type="ECO:0000256" key="7">
    <source>
        <dbReference type="ARBA" id="ARBA00023136"/>
    </source>
</evidence>
<keyword evidence="3 9" id="KW-0812">Transmembrane</keyword>
<dbReference type="AlphaFoldDB" id="A0A2P6MSD8"/>
<organism evidence="11 12">
    <name type="scientific">Planoprotostelium fungivorum</name>
    <dbReference type="NCBI Taxonomy" id="1890364"/>
    <lineage>
        <taxon>Eukaryota</taxon>
        <taxon>Amoebozoa</taxon>
        <taxon>Evosea</taxon>
        <taxon>Variosea</taxon>
        <taxon>Cavosteliida</taxon>
        <taxon>Cavosteliaceae</taxon>
        <taxon>Planoprotostelium</taxon>
    </lineage>
</organism>
<dbReference type="InterPro" id="IPR000727">
    <property type="entry name" value="T_SNARE_dom"/>
</dbReference>
<dbReference type="GO" id="GO:0005484">
    <property type="term" value="F:SNAP receptor activity"/>
    <property type="evidence" value="ECO:0007669"/>
    <property type="project" value="InterPro"/>
</dbReference>
<dbReference type="PANTHER" id="PTHR21230">
    <property type="entry name" value="VESICLE TRANSPORT V-SNARE PROTEIN VTI1-RELATED"/>
    <property type="match status" value="1"/>
</dbReference>
<evidence type="ECO:0000256" key="4">
    <source>
        <dbReference type="ARBA" id="ARBA00022927"/>
    </source>
</evidence>
<dbReference type="GO" id="GO:0012507">
    <property type="term" value="C:ER to Golgi transport vesicle membrane"/>
    <property type="evidence" value="ECO:0007669"/>
    <property type="project" value="TreeGrafter"/>
</dbReference>
<proteinExistence type="predicted"/>
<keyword evidence="4" id="KW-0653">Protein transport</keyword>
<comment type="caution">
    <text evidence="11">The sequence shown here is derived from an EMBL/GenBank/DDBJ whole genome shotgun (WGS) entry which is preliminary data.</text>
</comment>
<dbReference type="GO" id="GO:0005789">
    <property type="term" value="C:endoplasmic reticulum membrane"/>
    <property type="evidence" value="ECO:0007669"/>
    <property type="project" value="TreeGrafter"/>
</dbReference>
<gene>
    <name evidence="11" type="ORF">PROFUN_03535</name>
</gene>
<dbReference type="SUPFAM" id="SSF58038">
    <property type="entry name" value="SNARE fusion complex"/>
    <property type="match status" value="1"/>
</dbReference>
<dbReference type="InParanoid" id="A0A2P6MSD8"/>
<dbReference type="CDD" id="cd15861">
    <property type="entry name" value="SNARE_SNAP25N_23N_29N_SEC9N"/>
    <property type="match status" value="1"/>
</dbReference>
<keyword evidence="2" id="KW-0813">Transport</keyword>
<sequence length="225" mass="25290">MTEIVEDYSIELQGLIEEIEQGLVKLKADKKMKPEQRTEKIVYLENRIDRAKKVYKSYKLEMRDLTKVEADPYKKKGAEYEDSINKCIQDLNWIQDSSNLEGTKKENLDTMTSDQILMKASKTQDESVQALDRMLVTLEGTKEVGAETANTMAQQTDQLKAVGEGVLEVQNNLKEANKLLRAFARRVATDKILMGFMCLLVLAIVALIVVKIVKKKTSGGGGLVT</sequence>
<dbReference type="GO" id="GO:0006906">
    <property type="term" value="P:vesicle fusion"/>
    <property type="evidence" value="ECO:0007669"/>
    <property type="project" value="TreeGrafter"/>
</dbReference>
<evidence type="ECO:0000256" key="3">
    <source>
        <dbReference type="ARBA" id="ARBA00022692"/>
    </source>
</evidence>
<dbReference type="InterPro" id="IPR007705">
    <property type="entry name" value="Vesicle_trsprt_v-SNARE_N"/>
</dbReference>
<keyword evidence="5 9" id="KW-1133">Transmembrane helix</keyword>
<evidence type="ECO:0000313" key="12">
    <source>
        <dbReference type="Proteomes" id="UP000241769"/>
    </source>
</evidence>
<evidence type="ECO:0000256" key="2">
    <source>
        <dbReference type="ARBA" id="ARBA00022448"/>
    </source>
</evidence>
<dbReference type="GO" id="GO:0005794">
    <property type="term" value="C:Golgi apparatus"/>
    <property type="evidence" value="ECO:0007669"/>
    <property type="project" value="TreeGrafter"/>
</dbReference>
<comment type="subcellular location">
    <subcellularLocation>
        <location evidence="1">Membrane</location>
        <topology evidence="1">Single-pass type IV membrane protein</topology>
    </subcellularLocation>
</comment>
<dbReference type="FunCoup" id="A0A2P6MSD8">
    <property type="interactions" value="8"/>
</dbReference>